<protein>
    <submittedName>
        <fullName evidence="3">Uncharacterized protein</fullName>
    </submittedName>
</protein>
<comment type="caution">
    <text evidence="3">The sequence shown here is derived from an EMBL/GenBank/DDBJ whole genome shotgun (WGS) entry which is preliminary data.</text>
</comment>
<reference evidence="3" key="1">
    <citation type="submission" date="2021-02" db="EMBL/GenBank/DDBJ databases">
        <authorList>
            <person name="Nowell W R."/>
        </authorList>
    </citation>
    <scope>NUCLEOTIDE SEQUENCE</scope>
</reference>
<dbReference type="AlphaFoldDB" id="A0A816DCS9"/>
<proteinExistence type="predicted"/>
<dbReference type="Proteomes" id="UP000663854">
    <property type="component" value="Unassembled WGS sequence"/>
</dbReference>
<feature type="coiled-coil region" evidence="1">
    <location>
        <begin position="35"/>
        <end position="69"/>
    </location>
</feature>
<keyword evidence="1" id="KW-0175">Coiled coil</keyword>
<keyword evidence="4" id="KW-1185">Reference proteome</keyword>
<dbReference type="EMBL" id="CAJNOL010008166">
    <property type="protein sequence ID" value="CAF1634314.1"/>
    <property type="molecule type" value="Genomic_DNA"/>
</dbReference>
<accession>A0A816DCS9</accession>
<evidence type="ECO:0000313" key="3">
    <source>
        <dbReference type="EMBL" id="CAF1634314.1"/>
    </source>
</evidence>
<organism evidence="3 4">
    <name type="scientific">Rotaria sordida</name>
    <dbReference type="NCBI Taxonomy" id="392033"/>
    <lineage>
        <taxon>Eukaryota</taxon>
        <taxon>Metazoa</taxon>
        <taxon>Spiralia</taxon>
        <taxon>Gnathifera</taxon>
        <taxon>Rotifera</taxon>
        <taxon>Eurotatoria</taxon>
        <taxon>Bdelloidea</taxon>
        <taxon>Philodinida</taxon>
        <taxon>Philodinidae</taxon>
        <taxon>Rotaria</taxon>
    </lineage>
</organism>
<evidence type="ECO:0000313" key="2">
    <source>
        <dbReference type="EMBL" id="CAF1436368.1"/>
    </source>
</evidence>
<gene>
    <name evidence="3" type="ORF">JXQ802_LOCUS52277</name>
    <name evidence="2" type="ORF">PYM288_LOCUS35972</name>
</gene>
<dbReference type="Proteomes" id="UP000663870">
    <property type="component" value="Unassembled WGS sequence"/>
</dbReference>
<name>A0A816DCS9_9BILA</name>
<dbReference type="EMBL" id="CAJNOH010006582">
    <property type="protein sequence ID" value="CAF1436368.1"/>
    <property type="molecule type" value="Genomic_DNA"/>
</dbReference>
<evidence type="ECO:0000313" key="4">
    <source>
        <dbReference type="Proteomes" id="UP000663870"/>
    </source>
</evidence>
<evidence type="ECO:0000256" key="1">
    <source>
        <dbReference type="SAM" id="Coils"/>
    </source>
</evidence>
<sequence length="142" mass="16278">MDKELKGMTIDYGKVQALHLTSVSTQTINQDETPNESFEIKYRKLLEQYEKLEKENQDLTTEIKCLKAKNKKKIIKYKKIKQCANVLDLDINLLKQCKGDSSTITCRNVTRELFPDAAERASKTISTIENTKVTAIVGMYKI</sequence>